<keyword evidence="2" id="KW-0863">Zinc-finger</keyword>
<feature type="domain" description="DnaK suppressor protein DksA N-terminal" evidence="6">
    <location>
        <begin position="5"/>
        <end position="75"/>
    </location>
</feature>
<sequence length="114" mass="13280">MEKEQLQEFREQLEAMRGEIISDVEQTLTEMVSQHGNIPDPNDRATIESDREFELRLRSRERKLLNKIEAAIGRIDKGIYGICADCEEPIGMKRLQARPVASYCIDCKLEQERR</sequence>
<dbReference type="Gene3D" id="1.20.120.910">
    <property type="entry name" value="DksA, coiled-coil domain"/>
    <property type="match status" value="1"/>
</dbReference>
<comment type="caution">
    <text evidence="7">The sequence shown here is derived from an EMBL/GenBank/DDBJ whole genome shotgun (WGS) entry which is preliminary data.</text>
</comment>
<proteinExistence type="predicted"/>
<gene>
    <name evidence="7" type="ORF">VU01_12101</name>
</gene>
<dbReference type="SUPFAM" id="SSF57716">
    <property type="entry name" value="Glucocorticoid receptor-like (DNA-binding domain)"/>
    <property type="match status" value="1"/>
</dbReference>
<dbReference type="NCBIfam" id="TIGR02420">
    <property type="entry name" value="dksA"/>
    <property type="match status" value="1"/>
</dbReference>
<evidence type="ECO:0000313" key="7">
    <source>
        <dbReference type="EMBL" id="RWX51102.1"/>
    </source>
</evidence>
<accession>A0A444JDD8</accession>
<dbReference type="InterPro" id="IPR000962">
    <property type="entry name" value="Znf_DskA_TraR"/>
</dbReference>
<dbReference type="AlphaFoldDB" id="A0A444JDD8"/>
<evidence type="ECO:0000256" key="1">
    <source>
        <dbReference type="ARBA" id="ARBA00022723"/>
    </source>
</evidence>
<keyword evidence="1" id="KW-0479">Metal-binding</keyword>
<dbReference type="EMBL" id="MTKS01000210">
    <property type="protein sequence ID" value="RWX51102.1"/>
    <property type="molecule type" value="Genomic_DNA"/>
</dbReference>
<feature type="non-terminal residue" evidence="7">
    <location>
        <position position="114"/>
    </location>
</feature>
<dbReference type="Proteomes" id="UP000288892">
    <property type="component" value="Unassembled WGS sequence"/>
</dbReference>
<dbReference type="GO" id="GO:0008270">
    <property type="term" value="F:zinc ion binding"/>
    <property type="evidence" value="ECO:0007669"/>
    <property type="project" value="UniProtKB-KW"/>
</dbReference>
<dbReference type="PANTHER" id="PTHR33823:SF2">
    <property type="entry name" value="RNA POLYMERASE-BINDING TRANSCRIPTION FACTOR DKSA"/>
    <property type="match status" value="1"/>
</dbReference>
<evidence type="ECO:0000259" key="6">
    <source>
        <dbReference type="Pfam" id="PF21157"/>
    </source>
</evidence>
<evidence type="ECO:0000256" key="3">
    <source>
        <dbReference type="ARBA" id="ARBA00022833"/>
    </source>
</evidence>
<feature type="domain" description="Zinc finger DksA/TraR C4-type" evidence="5">
    <location>
        <begin position="78"/>
        <end position="113"/>
    </location>
</feature>
<dbReference type="PANTHER" id="PTHR33823">
    <property type="entry name" value="RNA POLYMERASE-BINDING TRANSCRIPTION FACTOR DKSA-RELATED"/>
    <property type="match status" value="1"/>
</dbReference>
<keyword evidence="8" id="KW-1185">Reference proteome</keyword>
<name>A0A444JDD8_9BACT</name>
<evidence type="ECO:0000256" key="2">
    <source>
        <dbReference type="ARBA" id="ARBA00022771"/>
    </source>
</evidence>
<dbReference type="PROSITE" id="PS51128">
    <property type="entry name" value="ZF_DKSA_2"/>
    <property type="match status" value="1"/>
</dbReference>
<organism evidence="7 8">
    <name type="scientific">Candidatus Electrothrix marina</name>
    <dbReference type="NCBI Taxonomy" id="1859130"/>
    <lineage>
        <taxon>Bacteria</taxon>
        <taxon>Pseudomonadati</taxon>
        <taxon>Thermodesulfobacteriota</taxon>
        <taxon>Desulfobulbia</taxon>
        <taxon>Desulfobulbales</taxon>
        <taxon>Desulfobulbaceae</taxon>
        <taxon>Candidatus Electrothrix</taxon>
    </lineage>
</organism>
<dbReference type="Pfam" id="PF01258">
    <property type="entry name" value="zf-dskA_traR"/>
    <property type="match status" value="1"/>
</dbReference>
<dbReference type="InterPro" id="IPR048489">
    <property type="entry name" value="DksA_N"/>
</dbReference>
<dbReference type="InterPro" id="IPR012784">
    <property type="entry name" value="DksA_RNA_pol-bd"/>
</dbReference>
<keyword evidence="3" id="KW-0862">Zinc</keyword>
<feature type="zinc finger region" description="dksA C4-type" evidence="4">
    <location>
        <begin position="83"/>
        <end position="107"/>
    </location>
</feature>
<protein>
    <submittedName>
        <fullName evidence="7">Transcriptional regulator, TraR/DksA family</fullName>
    </submittedName>
</protein>
<evidence type="ECO:0000256" key="4">
    <source>
        <dbReference type="PROSITE-ProRule" id="PRU00510"/>
    </source>
</evidence>
<dbReference type="SUPFAM" id="SSF109635">
    <property type="entry name" value="DnaK suppressor protein DksA, alpha-hairpin domain"/>
    <property type="match status" value="1"/>
</dbReference>
<reference evidence="7 8" key="1">
    <citation type="submission" date="2017-01" db="EMBL/GenBank/DDBJ databases">
        <title>The cable genome- insights into the physiology and evolution of filamentous bacteria capable of sulfide oxidation via long distance electron transfer.</title>
        <authorList>
            <person name="Schreiber L."/>
            <person name="Bjerg J.T."/>
            <person name="Boggild A."/>
            <person name="Van De Vossenberg J."/>
            <person name="Meysman F."/>
            <person name="Nielsen L.P."/>
            <person name="Schramm A."/>
            <person name="Kjeldsen K.U."/>
        </authorList>
    </citation>
    <scope>NUCLEOTIDE SEQUENCE [LARGE SCALE GENOMIC DNA]</scope>
    <source>
        <strain evidence="7">A5</strain>
    </source>
</reference>
<evidence type="ECO:0000259" key="5">
    <source>
        <dbReference type="Pfam" id="PF01258"/>
    </source>
</evidence>
<dbReference type="Pfam" id="PF21157">
    <property type="entry name" value="DksA_N"/>
    <property type="match status" value="1"/>
</dbReference>
<evidence type="ECO:0000313" key="8">
    <source>
        <dbReference type="Proteomes" id="UP000288892"/>
    </source>
</evidence>
<dbReference type="InterPro" id="IPR037187">
    <property type="entry name" value="DnaK_N"/>
</dbReference>